<name>A0A9Q4EYS6_MEDGN</name>
<evidence type="ECO:0000313" key="1">
    <source>
        <dbReference type="EMBL" id="MCZ0667463.1"/>
    </source>
</evidence>
<protein>
    <submittedName>
        <fullName evidence="1">Uncharacterized protein</fullName>
    </submittedName>
</protein>
<evidence type="ECO:0000313" key="2">
    <source>
        <dbReference type="Proteomes" id="UP001079535"/>
    </source>
</evidence>
<sequence length="80" mass="9293">MQKMNLKFRDFLTLLSPAQYITVQDEDNPLKQGESDILFKGKAAKARREEELTDREVKMIAPTGDPDLPGTYVFKIWLYK</sequence>
<comment type="caution">
    <text evidence="1">The sequence shown here is derived from an EMBL/GenBank/DDBJ whole genome shotgun (WGS) entry which is preliminary data.</text>
</comment>
<dbReference type="Proteomes" id="UP001079535">
    <property type="component" value="Unassembled WGS sequence"/>
</dbReference>
<reference evidence="1" key="1">
    <citation type="submission" date="2022-11" db="EMBL/GenBank/DDBJ databases">
        <title>Temperate bacteriophages infecting mucin-degrading bacterium Ruminococcus gnavus from the human gut.</title>
        <authorList>
            <person name="Buttimer C."/>
        </authorList>
    </citation>
    <scope>NUCLEOTIDE SEQUENCE</scope>
    <source>
        <strain evidence="1">CCUG 49994</strain>
    </source>
</reference>
<gene>
    <name evidence="1" type="ORF">OZZ17_07885</name>
</gene>
<proteinExistence type="predicted"/>
<organism evidence="1 2">
    <name type="scientific">Mediterraneibacter gnavus</name>
    <name type="common">Ruminococcus gnavus</name>
    <dbReference type="NCBI Taxonomy" id="33038"/>
    <lineage>
        <taxon>Bacteria</taxon>
        <taxon>Bacillati</taxon>
        <taxon>Bacillota</taxon>
        <taxon>Clostridia</taxon>
        <taxon>Lachnospirales</taxon>
        <taxon>Lachnospiraceae</taxon>
        <taxon>Mediterraneibacter</taxon>
    </lineage>
</organism>
<dbReference type="AlphaFoldDB" id="A0A9Q4EYS6"/>
<dbReference type="RefSeq" id="WP_268803530.1">
    <property type="nucleotide sequence ID" value="NZ_JAPRAY010000009.1"/>
</dbReference>
<dbReference type="EMBL" id="JAPRAY010000009">
    <property type="protein sequence ID" value="MCZ0667463.1"/>
    <property type="molecule type" value="Genomic_DNA"/>
</dbReference>
<accession>A0A9Q4EYS6</accession>